<evidence type="ECO:0000256" key="5">
    <source>
        <dbReference type="PIRSR" id="PIRSR000097-3"/>
    </source>
</evidence>
<accession>A0A0D2H453</accession>
<dbReference type="HOGENOM" id="CLU_023205_0_1_1"/>
<dbReference type="InterPro" id="IPR023210">
    <property type="entry name" value="NADP_OxRdtase_dom"/>
</dbReference>
<dbReference type="OrthoDB" id="416253at2759"/>
<dbReference type="PANTHER" id="PTHR43827">
    <property type="entry name" value="2,5-DIKETO-D-GLUCONIC ACID REDUCTASE"/>
    <property type="match status" value="1"/>
</dbReference>
<feature type="site" description="Lowers pKa of active site Tyr" evidence="5">
    <location>
        <position position="77"/>
    </location>
</feature>
<proteinExistence type="inferred from homology"/>
<evidence type="ECO:0000313" key="8">
    <source>
        <dbReference type="Proteomes" id="UP000053789"/>
    </source>
</evidence>
<dbReference type="GO" id="GO:0016491">
    <property type="term" value="F:oxidoreductase activity"/>
    <property type="evidence" value="ECO:0007669"/>
    <property type="project" value="UniProtKB-KW"/>
</dbReference>
<evidence type="ECO:0000256" key="3">
    <source>
        <dbReference type="PIRSR" id="PIRSR000097-1"/>
    </source>
</evidence>
<reference evidence="7" key="1">
    <citation type="submission" date="2015-01" db="EMBL/GenBank/DDBJ databases">
        <title>The Genome Sequence of Cladophialophora bantiana CBS 173.52.</title>
        <authorList>
            <consortium name="The Broad Institute Genomics Platform"/>
            <person name="Cuomo C."/>
            <person name="de Hoog S."/>
            <person name="Gorbushina A."/>
            <person name="Stielow B."/>
            <person name="Teixiera M."/>
            <person name="Abouelleil A."/>
            <person name="Chapman S.B."/>
            <person name="Priest M."/>
            <person name="Young S.K."/>
            <person name="Wortman J."/>
            <person name="Nusbaum C."/>
            <person name="Birren B."/>
        </authorList>
    </citation>
    <scope>NUCLEOTIDE SEQUENCE [LARGE SCALE GENOMIC DNA]</scope>
    <source>
        <strain evidence="7">CBS 173.52</strain>
    </source>
</reference>
<gene>
    <name evidence="7" type="ORF">Z519_11148</name>
</gene>
<protein>
    <recommendedName>
        <fullName evidence="6">NADP-dependent oxidoreductase domain-containing protein</fullName>
    </recommendedName>
</protein>
<dbReference type="PANTHER" id="PTHR43827:SF13">
    <property type="entry name" value="ALDO_KETO REDUCTASE FAMILY PROTEIN"/>
    <property type="match status" value="1"/>
</dbReference>
<feature type="domain" description="NADP-dependent oxidoreductase" evidence="6">
    <location>
        <begin position="38"/>
        <end position="264"/>
    </location>
</feature>
<keyword evidence="8" id="KW-1185">Reference proteome</keyword>
<dbReference type="InterPro" id="IPR020471">
    <property type="entry name" value="AKR"/>
</dbReference>
<evidence type="ECO:0000259" key="6">
    <source>
        <dbReference type="Pfam" id="PF00248"/>
    </source>
</evidence>
<organism evidence="7 8">
    <name type="scientific">Cladophialophora bantiana (strain ATCC 10958 / CBS 173.52 / CDC B-1940 / NIH 8579)</name>
    <name type="common">Xylohypha bantiana</name>
    <dbReference type="NCBI Taxonomy" id="1442370"/>
    <lineage>
        <taxon>Eukaryota</taxon>
        <taxon>Fungi</taxon>
        <taxon>Dikarya</taxon>
        <taxon>Ascomycota</taxon>
        <taxon>Pezizomycotina</taxon>
        <taxon>Eurotiomycetes</taxon>
        <taxon>Chaetothyriomycetidae</taxon>
        <taxon>Chaetothyriales</taxon>
        <taxon>Herpotrichiellaceae</taxon>
        <taxon>Cladophialophora</taxon>
    </lineage>
</organism>
<dbReference type="Pfam" id="PF00248">
    <property type="entry name" value="Aldo_ket_red"/>
    <property type="match status" value="1"/>
</dbReference>
<dbReference type="Gene3D" id="3.20.20.100">
    <property type="entry name" value="NADP-dependent oxidoreductase domain"/>
    <property type="match status" value="1"/>
</dbReference>
<dbReference type="SUPFAM" id="SSF51430">
    <property type="entry name" value="NAD(P)-linked oxidoreductase"/>
    <property type="match status" value="1"/>
</dbReference>
<sequence length="280" mass="31306">MPELQITSTLPLKSGHEIPVLGFGTCQSETCTQSALFALKHSYRHLDTAQIYKNEAETGAAIAQSQIDPSKLFVCSKLWDDMYSRQGALAGVQGSLKKLGLESIDLYLLHTPRPGPLARKEAWLGLQDAVERGLVKSIGVSNWAPKHIEQLMTEEGVYIEPVCNQIELHPWNQQRQLVSYCKGKGIVVVAYSPLTQGRRLNDETIVSLAQKYGKTPAQIVLRWGLQKGLVVIPKSDRETRIIENQQIFGWEISHEDTEVIDGLDEGQKANLGEWDPYAWD</sequence>
<dbReference type="VEuPathDB" id="FungiDB:Z519_11148"/>
<dbReference type="AlphaFoldDB" id="A0A0D2H453"/>
<feature type="binding site" evidence="4">
    <location>
        <position position="110"/>
    </location>
    <ligand>
        <name>substrate</name>
    </ligand>
</feature>
<comment type="similarity">
    <text evidence="1">Belongs to the aldo/keto reductase family.</text>
</comment>
<evidence type="ECO:0000313" key="7">
    <source>
        <dbReference type="EMBL" id="KIW88038.1"/>
    </source>
</evidence>
<dbReference type="PRINTS" id="PR00069">
    <property type="entry name" value="ALDKETRDTASE"/>
</dbReference>
<dbReference type="Proteomes" id="UP000053789">
    <property type="component" value="Unassembled WGS sequence"/>
</dbReference>
<evidence type="ECO:0000256" key="1">
    <source>
        <dbReference type="ARBA" id="ARBA00007905"/>
    </source>
</evidence>
<dbReference type="GeneID" id="27704076"/>
<dbReference type="InterPro" id="IPR036812">
    <property type="entry name" value="NAD(P)_OxRdtase_dom_sf"/>
</dbReference>
<dbReference type="CDD" id="cd19071">
    <property type="entry name" value="AKR_AKR1-5-like"/>
    <property type="match status" value="1"/>
</dbReference>
<feature type="active site" description="Proton donor" evidence="3">
    <location>
        <position position="52"/>
    </location>
</feature>
<evidence type="ECO:0000256" key="4">
    <source>
        <dbReference type="PIRSR" id="PIRSR000097-2"/>
    </source>
</evidence>
<dbReference type="EMBL" id="KN847000">
    <property type="protein sequence ID" value="KIW88038.1"/>
    <property type="molecule type" value="Genomic_DNA"/>
</dbReference>
<dbReference type="RefSeq" id="XP_016614707.1">
    <property type="nucleotide sequence ID" value="XM_016768861.1"/>
</dbReference>
<dbReference type="PIRSF" id="PIRSF000097">
    <property type="entry name" value="AKR"/>
    <property type="match status" value="1"/>
</dbReference>
<evidence type="ECO:0000256" key="2">
    <source>
        <dbReference type="ARBA" id="ARBA00023002"/>
    </source>
</evidence>
<dbReference type="FunFam" id="3.20.20.100:FF:000015">
    <property type="entry name" value="Oxidoreductase, aldo/keto reductase family"/>
    <property type="match status" value="1"/>
</dbReference>
<name>A0A0D2H453_CLAB1</name>
<keyword evidence="2" id="KW-0560">Oxidoreductase</keyword>